<accession>A0ABQ2DDT9</accession>
<sequence length="117" mass="12765">MYNLEVQEAHTFFVGTQGWLVHNCPDADDIDQVQNLFNLSPDAKLFRGEKSMQDLFKRLEKYNGIPPELASKRLHAIKQKSGLGGADNVTVDATGNVFDSKSGELLGSLTQGGAKGK</sequence>
<evidence type="ECO:0000313" key="1">
    <source>
        <dbReference type="EMBL" id="GGJ53410.1"/>
    </source>
</evidence>
<reference evidence="2" key="1">
    <citation type="journal article" date="2019" name="Int. J. Syst. Evol. Microbiol.">
        <title>The Global Catalogue of Microorganisms (GCM) 10K type strain sequencing project: providing services to taxonomists for standard genome sequencing and annotation.</title>
        <authorList>
            <consortium name="The Broad Institute Genomics Platform"/>
            <consortium name="The Broad Institute Genome Sequencing Center for Infectious Disease"/>
            <person name="Wu L."/>
            <person name="Ma J."/>
        </authorList>
    </citation>
    <scope>NUCLEOTIDE SEQUENCE [LARGE SCALE GENOMIC DNA]</scope>
    <source>
        <strain evidence="2">JCM 14370</strain>
    </source>
</reference>
<comment type="caution">
    <text evidence="1">The sequence shown here is derived from an EMBL/GenBank/DDBJ whole genome shotgun (WGS) entry which is preliminary data.</text>
</comment>
<organism evidence="1 2">
    <name type="scientific">Deinococcus roseus</name>
    <dbReference type="NCBI Taxonomy" id="392414"/>
    <lineage>
        <taxon>Bacteria</taxon>
        <taxon>Thermotogati</taxon>
        <taxon>Deinococcota</taxon>
        <taxon>Deinococci</taxon>
        <taxon>Deinococcales</taxon>
        <taxon>Deinococcaceae</taxon>
        <taxon>Deinococcus</taxon>
    </lineage>
</organism>
<dbReference type="InterPro" id="IPR030934">
    <property type="entry name" value="Intein_C"/>
</dbReference>
<name>A0ABQ2DDT9_9DEIO</name>
<dbReference type="EMBL" id="BMOD01000027">
    <property type="protein sequence ID" value="GGJ53410.1"/>
    <property type="molecule type" value="Genomic_DNA"/>
</dbReference>
<evidence type="ECO:0008006" key="3">
    <source>
        <dbReference type="Google" id="ProtNLM"/>
    </source>
</evidence>
<gene>
    <name evidence="1" type="ORF">GCM10008938_44290</name>
</gene>
<dbReference type="Gene3D" id="2.170.16.10">
    <property type="entry name" value="Hedgehog/Intein (Hint) domain"/>
    <property type="match status" value="1"/>
</dbReference>
<dbReference type="Proteomes" id="UP000632222">
    <property type="component" value="Unassembled WGS sequence"/>
</dbReference>
<proteinExistence type="predicted"/>
<keyword evidence="2" id="KW-1185">Reference proteome</keyword>
<dbReference type="NCBIfam" id="TIGR01443">
    <property type="entry name" value="intein_Cterm"/>
    <property type="match status" value="1"/>
</dbReference>
<evidence type="ECO:0000313" key="2">
    <source>
        <dbReference type="Proteomes" id="UP000632222"/>
    </source>
</evidence>
<protein>
    <recommendedName>
        <fullName evidence="3">Intein C-terminal splicing domain-containing protein</fullName>
    </recommendedName>
</protein>